<dbReference type="PRINTS" id="PR00455">
    <property type="entry name" value="HTHTETR"/>
</dbReference>
<evidence type="ECO:0000313" key="6">
    <source>
        <dbReference type="EMBL" id="MSV23763.1"/>
    </source>
</evidence>
<gene>
    <name evidence="6" type="ORF">FYJ78_00850</name>
</gene>
<dbReference type="SUPFAM" id="SSF48498">
    <property type="entry name" value="Tetracyclin repressor-like, C-terminal domain"/>
    <property type="match status" value="1"/>
</dbReference>
<evidence type="ECO:0000256" key="2">
    <source>
        <dbReference type="ARBA" id="ARBA00023125"/>
    </source>
</evidence>
<evidence type="ECO:0000259" key="5">
    <source>
        <dbReference type="PROSITE" id="PS50977"/>
    </source>
</evidence>
<evidence type="ECO:0000256" key="3">
    <source>
        <dbReference type="ARBA" id="ARBA00023163"/>
    </source>
</evidence>
<dbReference type="InterPro" id="IPR050109">
    <property type="entry name" value="HTH-type_TetR-like_transc_reg"/>
</dbReference>
<dbReference type="GO" id="GO:0000976">
    <property type="term" value="F:transcription cis-regulatory region binding"/>
    <property type="evidence" value="ECO:0007669"/>
    <property type="project" value="TreeGrafter"/>
</dbReference>
<organism evidence="6 7">
    <name type="scientific">Selenomonas montiformis</name>
    <dbReference type="NCBI Taxonomy" id="2652285"/>
    <lineage>
        <taxon>Bacteria</taxon>
        <taxon>Bacillati</taxon>
        <taxon>Bacillota</taxon>
        <taxon>Negativicutes</taxon>
        <taxon>Selenomonadales</taxon>
        <taxon>Selenomonadaceae</taxon>
        <taxon>Selenomonas</taxon>
    </lineage>
</organism>
<protein>
    <submittedName>
        <fullName evidence="6">TetR/AcrR family transcriptional regulator</fullName>
    </submittedName>
</protein>
<dbReference type="InterPro" id="IPR023772">
    <property type="entry name" value="DNA-bd_HTH_TetR-type_CS"/>
</dbReference>
<comment type="caution">
    <text evidence="6">The sequence shown here is derived from an EMBL/GenBank/DDBJ whole genome shotgun (WGS) entry which is preliminary data.</text>
</comment>
<dbReference type="PROSITE" id="PS01081">
    <property type="entry name" value="HTH_TETR_1"/>
    <property type="match status" value="1"/>
</dbReference>
<keyword evidence="2 4" id="KW-0238">DNA-binding</keyword>
<dbReference type="Pfam" id="PF00440">
    <property type="entry name" value="TetR_N"/>
    <property type="match status" value="1"/>
</dbReference>
<name>A0A6I2UNJ9_9FIRM</name>
<dbReference type="GO" id="GO:0003700">
    <property type="term" value="F:DNA-binding transcription factor activity"/>
    <property type="evidence" value="ECO:0007669"/>
    <property type="project" value="TreeGrafter"/>
</dbReference>
<evidence type="ECO:0000313" key="7">
    <source>
        <dbReference type="Proteomes" id="UP000430222"/>
    </source>
</evidence>
<keyword evidence="1" id="KW-0805">Transcription regulation</keyword>
<feature type="domain" description="HTH tetR-type" evidence="5">
    <location>
        <begin position="13"/>
        <end position="73"/>
    </location>
</feature>
<dbReference type="Gene3D" id="1.10.357.10">
    <property type="entry name" value="Tetracycline Repressor, domain 2"/>
    <property type="match status" value="1"/>
</dbReference>
<proteinExistence type="predicted"/>
<accession>A0A6I2UNJ9</accession>
<keyword evidence="3" id="KW-0804">Transcription</keyword>
<dbReference type="SUPFAM" id="SSF46689">
    <property type="entry name" value="Homeodomain-like"/>
    <property type="match status" value="1"/>
</dbReference>
<dbReference type="PANTHER" id="PTHR30055">
    <property type="entry name" value="HTH-TYPE TRANSCRIPTIONAL REGULATOR RUTR"/>
    <property type="match status" value="1"/>
</dbReference>
<dbReference type="EMBL" id="VUNL01000001">
    <property type="protein sequence ID" value="MSV23763.1"/>
    <property type="molecule type" value="Genomic_DNA"/>
</dbReference>
<sequence>MEEKMGRRERKKLQSRKAILDAAVEQFSRKGFKDTSVADIMHEADLGIGTFYNYFQSKEEILFCLLHRMAQEVEQVLDDLRAAHRPACELLAAGCRITARFLDENRYVLPLFLSAADRSGMPGGFASGEGGGTAPGFKSIFEIILYEGQSAGEFRRDVPPELIAEMFHSVYQAAALSHLDIPFQENVAMKTKLLLDGICVRKEGE</sequence>
<dbReference type="PROSITE" id="PS50977">
    <property type="entry name" value="HTH_TETR_2"/>
    <property type="match status" value="1"/>
</dbReference>
<dbReference type="InterPro" id="IPR001647">
    <property type="entry name" value="HTH_TetR"/>
</dbReference>
<dbReference type="RefSeq" id="WP_154619507.1">
    <property type="nucleotide sequence ID" value="NZ_CBCTNG010000016.1"/>
</dbReference>
<dbReference type="PANTHER" id="PTHR30055:SF234">
    <property type="entry name" value="HTH-TYPE TRANSCRIPTIONAL REGULATOR BETI"/>
    <property type="match status" value="1"/>
</dbReference>
<evidence type="ECO:0000256" key="1">
    <source>
        <dbReference type="ARBA" id="ARBA00023015"/>
    </source>
</evidence>
<feature type="DNA-binding region" description="H-T-H motif" evidence="4">
    <location>
        <begin position="36"/>
        <end position="55"/>
    </location>
</feature>
<dbReference type="Proteomes" id="UP000430222">
    <property type="component" value="Unassembled WGS sequence"/>
</dbReference>
<dbReference type="InterPro" id="IPR036271">
    <property type="entry name" value="Tet_transcr_reg_TetR-rel_C_sf"/>
</dbReference>
<keyword evidence="7" id="KW-1185">Reference proteome</keyword>
<dbReference type="InterPro" id="IPR009057">
    <property type="entry name" value="Homeodomain-like_sf"/>
</dbReference>
<evidence type="ECO:0000256" key="4">
    <source>
        <dbReference type="PROSITE-ProRule" id="PRU00335"/>
    </source>
</evidence>
<dbReference type="AlphaFoldDB" id="A0A6I2UNJ9"/>
<reference evidence="6 7" key="1">
    <citation type="submission" date="2019-08" db="EMBL/GenBank/DDBJ databases">
        <title>In-depth cultivation of the pig gut microbiome towards novel bacterial diversity and tailored functional studies.</title>
        <authorList>
            <person name="Wylensek D."/>
            <person name="Hitch T.C.A."/>
            <person name="Clavel T."/>
        </authorList>
    </citation>
    <scope>NUCLEOTIDE SEQUENCE [LARGE SCALE GENOMIC DNA]</scope>
    <source>
        <strain evidence="7">WCA-380-WT-3B3</strain>
    </source>
</reference>